<proteinExistence type="predicted"/>
<dbReference type="KEGG" id="vg:14014053"/>
<reference evidence="1 2" key="1">
    <citation type="journal article" date="2012" name="J. Virol.">
        <title>Complete Genome Sequence of the Enterobacter cancerogenus Bacteriophage Enc34.</title>
        <authorList>
            <person name="Kazaks A."/>
            <person name="Dislers A."/>
            <person name="Lipowsky G."/>
            <person name="Nikolajeva V."/>
            <person name="Tars K."/>
        </authorList>
    </citation>
    <scope>NUCLEOTIDE SEQUENCE [LARGE SCALE GENOMIC DNA]</scope>
</reference>
<protein>
    <submittedName>
        <fullName evidence="1">Uncharacterized protein</fullName>
    </submittedName>
</protein>
<dbReference type="EMBL" id="JQ340774">
    <property type="protein sequence ID" value="AFB84072.1"/>
    <property type="molecule type" value="Genomic_DNA"/>
</dbReference>
<dbReference type="RefSeq" id="YP_007007060.1">
    <property type="nucleotide sequence ID" value="NC_019524.2"/>
</dbReference>
<sequence length="123" mass="14075">MTKRISTLDAENRELRYVRLDQGLSKFTALEAWLNDLEKDATDYYEAAFNDLMPRMAEQIDPTEDLTGKYDALSRNQAQTLASIQAARENIRCALIHVSLSQFKGHLTDLINIEAIRNESKKL</sequence>
<dbReference type="GeneID" id="14014053"/>
<evidence type="ECO:0000313" key="2">
    <source>
        <dbReference type="Proteomes" id="UP000008024"/>
    </source>
</evidence>
<accession>H6WYL7</accession>
<organism evidence="1 2">
    <name type="scientific">Hafnia phage Enc34</name>
    <dbReference type="NCBI Taxonomy" id="1150990"/>
    <lineage>
        <taxon>Viruses</taxon>
        <taxon>Duplodnaviria</taxon>
        <taxon>Heunggongvirae</taxon>
        <taxon>Uroviricota</taxon>
        <taxon>Caudoviricetes</taxon>
        <taxon>Casjensviridae</taxon>
        <taxon>Enchivirus</taxon>
        <taxon>Enchivirus Enc34</taxon>
    </lineage>
</organism>
<keyword evidence="2" id="KW-1185">Reference proteome</keyword>
<evidence type="ECO:0000313" key="1">
    <source>
        <dbReference type="EMBL" id="AFB84072.1"/>
    </source>
</evidence>
<dbReference type="Proteomes" id="UP000008024">
    <property type="component" value="Segment"/>
</dbReference>
<name>H6WYL7_9CAUD</name>